<dbReference type="GO" id="GO:0003700">
    <property type="term" value="F:DNA-binding transcription factor activity"/>
    <property type="evidence" value="ECO:0007669"/>
    <property type="project" value="TreeGrafter"/>
</dbReference>
<keyword evidence="2" id="KW-0472">Membrane</keyword>
<evidence type="ECO:0000256" key="2">
    <source>
        <dbReference type="SAM" id="Phobius"/>
    </source>
</evidence>
<sequence>MAKIRDFVTISMDVRLVVVVQYYFILVRLEKPVCNWLWLGIGFGAFGIPGIGVNATGSGKELSFLTLGYCKTLTNELHVDTLNDAMKEEIQHLKMLTVQPMPNGGGMMNFASFGATQQYYPNNHAKQTLLAAQQFQQLQLHSQKHQHQHQHQFAPNQLHHQQEQTGEMRARGSMPSRNQKDSSSDVNSTASKD</sequence>
<dbReference type="EMBL" id="JABFAA010000011">
    <property type="protein sequence ID" value="MBA0696204.1"/>
    <property type="molecule type" value="Genomic_DNA"/>
</dbReference>
<dbReference type="Proteomes" id="UP000593577">
    <property type="component" value="Unassembled WGS sequence"/>
</dbReference>
<feature type="region of interest" description="Disordered" evidence="1">
    <location>
        <begin position="140"/>
        <end position="193"/>
    </location>
</feature>
<name>A0A7J8YAZ0_GOSAI</name>
<organism evidence="3 4">
    <name type="scientific">Gossypium aridum</name>
    <name type="common">American cotton</name>
    <name type="synonym">Erioxylum aridum</name>
    <dbReference type="NCBI Taxonomy" id="34290"/>
    <lineage>
        <taxon>Eukaryota</taxon>
        <taxon>Viridiplantae</taxon>
        <taxon>Streptophyta</taxon>
        <taxon>Embryophyta</taxon>
        <taxon>Tracheophyta</taxon>
        <taxon>Spermatophyta</taxon>
        <taxon>Magnoliopsida</taxon>
        <taxon>eudicotyledons</taxon>
        <taxon>Gunneridae</taxon>
        <taxon>Pentapetalae</taxon>
        <taxon>rosids</taxon>
        <taxon>malvids</taxon>
        <taxon>Malvales</taxon>
        <taxon>Malvaceae</taxon>
        <taxon>Malvoideae</taxon>
        <taxon>Gossypium</taxon>
    </lineage>
</organism>
<keyword evidence="2" id="KW-1133">Transmembrane helix</keyword>
<feature type="compositionally biased region" description="Polar residues" evidence="1">
    <location>
        <begin position="184"/>
        <end position="193"/>
    </location>
</feature>
<dbReference type="AlphaFoldDB" id="A0A7J8YAZ0"/>
<gene>
    <name evidence="3" type="ORF">Goari_002779</name>
</gene>
<dbReference type="PANTHER" id="PTHR13690:SF124">
    <property type="entry name" value="TRANSCRIPTION FACTOR RF2A"/>
    <property type="match status" value="1"/>
</dbReference>
<evidence type="ECO:0000313" key="3">
    <source>
        <dbReference type="EMBL" id="MBA0696204.1"/>
    </source>
</evidence>
<evidence type="ECO:0000256" key="1">
    <source>
        <dbReference type="SAM" id="MobiDB-lite"/>
    </source>
</evidence>
<feature type="compositionally biased region" description="Basic and acidic residues" evidence="1">
    <location>
        <begin position="160"/>
        <end position="170"/>
    </location>
</feature>
<comment type="caution">
    <text evidence="3">The sequence shown here is derived from an EMBL/GenBank/DDBJ whole genome shotgun (WGS) entry which is preliminary data.</text>
</comment>
<protein>
    <submittedName>
        <fullName evidence="3">Uncharacterized protein</fullName>
    </submittedName>
</protein>
<dbReference type="GO" id="GO:0005634">
    <property type="term" value="C:nucleus"/>
    <property type="evidence" value="ECO:0007669"/>
    <property type="project" value="TreeGrafter"/>
</dbReference>
<evidence type="ECO:0000313" key="4">
    <source>
        <dbReference type="Proteomes" id="UP000593577"/>
    </source>
</evidence>
<keyword evidence="4" id="KW-1185">Reference proteome</keyword>
<reference evidence="3 4" key="1">
    <citation type="journal article" date="2019" name="Genome Biol. Evol.">
        <title>Insights into the evolution of the New World diploid cottons (Gossypium, subgenus Houzingenia) based on genome sequencing.</title>
        <authorList>
            <person name="Grover C.E."/>
            <person name="Arick M.A. 2nd"/>
            <person name="Thrash A."/>
            <person name="Conover J.L."/>
            <person name="Sanders W.S."/>
            <person name="Peterson D.G."/>
            <person name="Frelichowski J.E."/>
            <person name="Scheffler J.A."/>
            <person name="Scheffler B.E."/>
            <person name="Wendel J.F."/>
        </authorList>
    </citation>
    <scope>NUCLEOTIDE SEQUENCE [LARGE SCALE GENOMIC DNA]</scope>
    <source>
        <strain evidence="3">185</strain>
        <tissue evidence="3">Leaf</tissue>
    </source>
</reference>
<accession>A0A7J8YAZ0</accession>
<keyword evidence="2" id="KW-0812">Transmembrane</keyword>
<feature type="transmembrane region" description="Helical" evidence="2">
    <location>
        <begin position="36"/>
        <end position="55"/>
    </location>
</feature>
<proteinExistence type="predicted"/>
<feature type="transmembrane region" description="Helical" evidence="2">
    <location>
        <begin position="7"/>
        <end position="24"/>
    </location>
</feature>
<dbReference type="PANTHER" id="PTHR13690">
    <property type="entry name" value="TRANSCRIPTION FACTOR POSF21-RELATED"/>
    <property type="match status" value="1"/>
</dbReference>